<evidence type="ECO:0000256" key="2">
    <source>
        <dbReference type="ARBA" id="ARBA00022605"/>
    </source>
</evidence>
<evidence type="ECO:0000256" key="5">
    <source>
        <dbReference type="ARBA" id="ARBA00023239"/>
    </source>
</evidence>
<keyword evidence="4" id="KW-0057">Aromatic amino acid biosynthesis</keyword>
<gene>
    <name evidence="9" type="primary">rifG</name>
    <name evidence="9" type="ORF">GCM10010358_79790</name>
</gene>
<accession>A0A918P3F4</accession>
<evidence type="ECO:0000256" key="4">
    <source>
        <dbReference type="ARBA" id="ARBA00023141"/>
    </source>
</evidence>
<comment type="cofactor">
    <cofactor evidence="1">
        <name>NAD(+)</name>
        <dbReference type="ChEBI" id="CHEBI:57540"/>
    </cofactor>
</comment>
<feature type="domain" description="3-dehydroquinate synthase C-terminal" evidence="8">
    <location>
        <begin position="265"/>
        <end position="375"/>
    </location>
</feature>
<protein>
    <submittedName>
        <fullName evidence="9">3-dehydroquinate synthase</fullName>
    </submittedName>
</protein>
<dbReference type="Gene3D" id="3.40.50.1970">
    <property type="match status" value="1"/>
</dbReference>
<dbReference type="InterPro" id="IPR050071">
    <property type="entry name" value="Dehydroquinate_synthase"/>
</dbReference>
<keyword evidence="5" id="KW-0456">Lyase</keyword>
<evidence type="ECO:0000259" key="7">
    <source>
        <dbReference type="Pfam" id="PF01761"/>
    </source>
</evidence>
<sequence length="415" mass="43645">MTTNTTDRPHPAGDSGRGGDGAGRSQDSRGQASGPTAQAPDAPAADRTAAQRPIRRPEDGRPPHGPDTGADDSGLRRIDVALGERGYPVLIGPGARHRLTRVLADLGARKVAVVTARPQKWLPRTGLETLVVHAEDGEGGKSLARVEEWCRRFAAWGLSRADAVVSCGGGTTTDAVGLAAALYHRGVPVVHLPTSLLAQVDASVGGKTAVNLPEGKNLVGTYWQPRAVLCDTEYLATLPPRERVNGYGEIARCHFIGAGDLRGLPLEEQIAASVARKASVVAADERDTGLRHILNYGHTLGHALERATDFRLRHGEAVAIGTVFAGRLAGALGRIGPDRAAEHHDVVAHYGLPTALPPEVSPTALLALMRLDKKATTGLSFVLDGPRGAELVRDVPEHVVAEVLDTMPRAAAKDA</sequence>
<dbReference type="Pfam" id="PF24621">
    <property type="entry name" value="DHQS_C"/>
    <property type="match status" value="1"/>
</dbReference>
<dbReference type="Gene3D" id="1.20.1090.10">
    <property type="entry name" value="Dehydroquinate synthase-like - alpha domain"/>
    <property type="match status" value="1"/>
</dbReference>
<evidence type="ECO:0000313" key="10">
    <source>
        <dbReference type="Proteomes" id="UP000619244"/>
    </source>
</evidence>
<dbReference type="Proteomes" id="UP000619244">
    <property type="component" value="Unassembled WGS sequence"/>
</dbReference>
<feature type="domain" description="3-dehydroquinate synthase N-terminal" evidence="7">
    <location>
        <begin position="133"/>
        <end position="242"/>
    </location>
</feature>
<organism evidence="9 10">
    <name type="scientific">Streptomyces minutiscleroticus</name>
    <dbReference type="NCBI Taxonomy" id="68238"/>
    <lineage>
        <taxon>Bacteria</taxon>
        <taxon>Bacillati</taxon>
        <taxon>Actinomycetota</taxon>
        <taxon>Actinomycetes</taxon>
        <taxon>Kitasatosporales</taxon>
        <taxon>Streptomycetaceae</taxon>
        <taxon>Streptomyces</taxon>
    </lineage>
</organism>
<dbReference type="GO" id="GO:0008652">
    <property type="term" value="P:amino acid biosynthetic process"/>
    <property type="evidence" value="ECO:0007669"/>
    <property type="project" value="UniProtKB-KW"/>
</dbReference>
<dbReference type="EMBL" id="BMVU01000105">
    <property type="protein sequence ID" value="GGY16058.1"/>
    <property type="molecule type" value="Genomic_DNA"/>
</dbReference>
<reference evidence="9" key="2">
    <citation type="submission" date="2020-09" db="EMBL/GenBank/DDBJ databases">
        <authorList>
            <person name="Sun Q."/>
            <person name="Ohkuma M."/>
        </authorList>
    </citation>
    <scope>NUCLEOTIDE SEQUENCE</scope>
    <source>
        <strain evidence="9">JCM 4790</strain>
    </source>
</reference>
<keyword evidence="2" id="KW-0028">Amino-acid biosynthesis</keyword>
<dbReference type="PANTHER" id="PTHR43622">
    <property type="entry name" value="3-DEHYDROQUINATE SYNTHASE"/>
    <property type="match status" value="1"/>
</dbReference>
<feature type="compositionally biased region" description="Low complexity" evidence="6">
    <location>
        <begin position="23"/>
        <end position="52"/>
    </location>
</feature>
<dbReference type="SUPFAM" id="SSF56796">
    <property type="entry name" value="Dehydroquinate synthase-like"/>
    <property type="match status" value="1"/>
</dbReference>
<dbReference type="GO" id="GO:0003856">
    <property type="term" value="F:3-dehydroquinate synthase activity"/>
    <property type="evidence" value="ECO:0007669"/>
    <property type="project" value="TreeGrafter"/>
</dbReference>
<feature type="region of interest" description="Disordered" evidence="6">
    <location>
        <begin position="1"/>
        <end position="75"/>
    </location>
</feature>
<reference evidence="9" key="1">
    <citation type="journal article" date="2014" name="Int. J. Syst. Evol. Microbiol.">
        <title>Complete genome sequence of Corynebacterium casei LMG S-19264T (=DSM 44701T), isolated from a smear-ripened cheese.</title>
        <authorList>
            <consortium name="US DOE Joint Genome Institute (JGI-PGF)"/>
            <person name="Walter F."/>
            <person name="Albersmeier A."/>
            <person name="Kalinowski J."/>
            <person name="Ruckert C."/>
        </authorList>
    </citation>
    <scope>NUCLEOTIDE SEQUENCE</scope>
    <source>
        <strain evidence="9">JCM 4790</strain>
    </source>
</reference>
<evidence type="ECO:0000256" key="3">
    <source>
        <dbReference type="ARBA" id="ARBA00023027"/>
    </source>
</evidence>
<dbReference type="InterPro" id="IPR030960">
    <property type="entry name" value="DHQS/DOIS_N"/>
</dbReference>
<keyword evidence="3" id="KW-0520">NAD</keyword>
<dbReference type="Pfam" id="PF01761">
    <property type="entry name" value="DHQ_synthase"/>
    <property type="match status" value="1"/>
</dbReference>
<dbReference type="GO" id="GO:0009073">
    <property type="term" value="P:aromatic amino acid family biosynthetic process"/>
    <property type="evidence" value="ECO:0007669"/>
    <property type="project" value="UniProtKB-KW"/>
</dbReference>
<keyword evidence="10" id="KW-1185">Reference proteome</keyword>
<dbReference type="InterPro" id="IPR056179">
    <property type="entry name" value="DHQS_C"/>
</dbReference>
<evidence type="ECO:0000313" key="9">
    <source>
        <dbReference type="EMBL" id="GGY16058.1"/>
    </source>
</evidence>
<evidence type="ECO:0000256" key="1">
    <source>
        <dbReference type="ARBA" id="ARBA00001911"/>
    </source>
</evidence>
<comment type="caution">
    <text evidence="9">The sequence shown here is derived from an EMBL/GenBank/DDBJ whole genome shotgun (WGS) entry which is preliminary data.</text>
</comment>
<evidence type="ECO:0000256" key="6">
    <source>
        <dbReference type="SAM" id="MobiDB-lite"/>
    </source>
</evidence>
<name>A0A918P3F4_9ACTN</name>
<proteinExistence type="predicted"/>
<dbReference type="CDD" id="cd08195">
    <property type="entry name" value="DHQS"/>
    <property type="match status" value="1"/>
</dbReference>
<dbReference type="PANTHER" id="PTHR43622:SF7">
    <property type="entry name" value="3-DEHYDROQUINATE SYNTHASE, CHLOROPLASTIC"/>
    <property type="match status" value="1"/>
</dbReference>
<feature type="compositionally biased region" description="Basic and acidic residues" evidence="6">
    <location>
        <begin position="55"/>
        <end position="64"/>
    </location>
</feature>
<dbReference type="AlphaFoldDB" id="A0A918P3F4"/>
<evidence type="ECO:0000259" key="8">
    <source>
        <dbReference type="Pfam" id="PF24621"/>
    </source>
</evidence>